<keyword evidence="1" id="KW-0732">Signal</keyword>
<evidence type="ECO:0000256" key="1">
    <source>
        <dbReference type="SAM" id="SignalP"/>
    </source>
</evidence>
<evidence type="ECO:0000313" key="3">
    <source>
        <dbReference type="Proteomes" id="UP001172054"/>
    </source>
</evidence>
<comment type="caution">
    <text evidence="2">The sequence shown here is derived from an EMBL/GenBank/DDBJ whole genome shotgun (WGS) entry which is preliminary data.</text>
</comment>
<dbReference type="PROSITE" id="PS51257">
    <property type="entry name" value="PROKAR_LIPOPROTEIN"/>
    <property type="match status" value="1"/>
</dbReference>
<dbReference type="EMBL" id="JAUJWW010000013">
    <property type="protein sequence ID" value="MDN7229397.1"/>
    <property type="molecule type" value="Genomic_DNA"/>
</dbReference>
<feature type="signal peptide" evidence="1">
    <location>
        <begin position="1"/>
        <end position="21"/>
    </location>
</feature>
<evidence type="ECO:0008006" key="4">
    <source>
        <dbReference type="Google" id="ProtNLM"/>
    </source>
</evidence>
<feature type="chain" id="PRO_5046470106" description="Lipoprotein" evidence="1">
    <location>
        <begin position="22"/>
        <end position="159"/>
    </location>
</feature>
<sequence>MTLKNILAAASLLILLSGCSAGIIETNGTTEETQSEFPPSMEGMVRIDGSLHDLKEGNSRWERKSCTGTEVAMTDAASPPQLAEEVVAIQASQNAIIGFKIEGEPKISVYQWNGNKREEQIELTDHQFSVPVSGGRYIYEALATWEEGEVSYTFVIEVD</sequence>
<dbReference type="Proteomes" id="UP001172054">
    <property type="component" value="Unassembled WGS sequence"/>
</dbReference>
<reference evidence="2 3" key="1">
    <citation type="submission" date="2023-06" db="EMBL/GenBank/DDBJ databases">
        <title>Novel species in genus Planococcus.</title>
        <authorList>
            <person name="Ning S."/>
        </authorList>
    </citation>
    <scope>NUCLEOTIDE SEQUENCE [LARGE SCALE GENOMIC DNA]</scope>
    <source>
        <strain evidence="2 3">N064</strain>
    </source>
</reference>
<proteinExistence type="predicted"/>
<gene>
    <name evidence="2" type="ORF">QWY15_19220</name>
</gene>
<keyword evidence="3" id="KW-1185">Reference proteome</keyword>
<protein>
    <recommendedName>
        <fullName evidence="4">Lipoprotein</fullName>
    </recommendedName>
</protein>
<name>A0ABT8MWT5_9BACL</name>
<organism evidence="2 3">
    <name type="scientific">Planococcus liqunii</name>
    <dbReference type="NCBI Taxonomy" id="3058394"/>
    <lineage>
        <taxon>Bacteria</taxon>
        <taxon>Bacillati</taxon>
        <taxon>Bacillota</taxon>
        <taxon>Bacilli</taxon>
        <taxon>Bacillales</taxon>
        <taxon>Caryophanaceae</taxon>
        <taxon>Planococcus</taxon>
    </lineage>
</organism>
<dbReference type="RefSeq" id="WP_301727358.1">
    <property type="nucleotide sequence ID" value="NZ_JAUJWW010000013.1"/>
</dbReference>
<evidence type="ECO:0000313" key="2">
    <source>
        <dbReference type="EMBL" id="MDN7229397.1"/>
    </source>
</evidence>
<accession>A0ABT8MWT5</accession>